<dbReference type="RefSeq" id="XP_070867810.1">
    <property type="nucleotide sequence ID" value="XM_071010365.1"/>
</dbReference>
<accession>A0ABR4DFF9</accession>
<comment type="caution">
    <text evidence="2">The sequence shown here is derived from an EMBL/GenBank/DDBJ whole genome shotgun (WGS) entry which is preliminary data.</text>
</comment>
<dbReference type="Pfam" id="PF22749">
    <property type="entry name" value="Arb2"/>
    <property type="match status" value="1"/>
</dbReference>
<dbReference type="PANTHER" id="PTHR21357:SF4">
    <property type="entry name" value="FAM172 FAMILY PROTEIN HOMOLOG CG10038"/>
    <property type="match status" value="1"/>
</dbReference>
<dbReference type="Proteomes" id="UP001600064">
    <property type="component" value="Unassembled WGS sequence"/>
</dbReference>
<reference evidence="2 3" key="1">
    <citation type="journal article" date="2024" name="Commun. Biol.">
        <title>Comparative genomic analysis of thermophilic fungi reveals convergent evolutionary adaptations and gene losses.</title>
        <authorList>
            <person name="Steindorff A.S."/>
            <person name="Aguilar-Pontes M.V."/>
            <person name="Robinson A.J."/>
            <person name="Andreopoulos B."/>
            <person name="LaButti K."/>
            <person name="Kuo A."/>
            <person name="Mondo S."/>
            <person name="Riley R."/>
            <person name="Otillar R."/>
            <person name="Haridas S."/>
            <person name="Lipzen A."/>
            <person name="Grimwood J."/>
            <person name="Schmutz J."/>
            <person name="Clum A."/>
            <person name="Reid I.D."/>
            <person name="Moisan M.C."/>
            <person name="Butler G."/>
            <person name="Nguyen T.T.M."/>
            <person name="Dewar K."/>
            <person name="Conant G."/>
            <person name="Drula E."/>
            <person name="Henrissat B."/>
            <person name="Hansel C."/>
            <person name="Singer S."/>
            <person name="Hutchinson M.I."/>
            <person name="de Vries R.P."/>
            <person name="Natvig D.O."/>
            <person name="Powell A.J."/>
            <person name="Tsang A."/>
            <person name="Grigoriev I.V."/>
        </authorList>
    </citation>
    <scope>NUCLEOTIDE SEQUENCE [LARGE SCALE GENOMIC DNA]</scope>
    <source>
        <strain evidence="2 3">ATCC 22073</strain>
    </source>
</reference>
<feature type="domain" description="Arb2" evidence="1">
    <location>
        <begin position="12"/>
        <end position="288"/>
    </location>
</feature>
<organism evidence="2 3">
    <name type="scientific">Remersonia thermophila</name>
    <dbReference type="NCBI Taxonomy" id="72144"/>
    <lineage>
        <taxon>Eukaryota</taxon>
        <taxon>Fungi</taxon>
        <taxon>Dikarya</taxon>
        <taxon>Ascomycota</taxon>
        <taxon>Pezizomycotina</taxon>
        <taxon>Sordariomycetes</taxon>
        <taxon>Sordariomycetidae</taxon>
        <taxon>Sordariales</taxon>
        <taxon>Sordariales incertae sedis</taxon>
        <taxon>Remersonia</taxon>
    </lineage>
</organism>
<protein>
    <recommendedName>
        <fullName evidence="1">Arb2 domain-containing protein</fullName>
    </recommendedName>
</protein>
<name>A0ABR4DFF9_9PEZI</name>
<keyword evidence="3" id="KW-1185">Reference proteome</keyword>
<evidence type="ECO:0000313" key="3">
    <source>
        <dbReference type="Proteomes" id="UP001600064"/>
    </source>
</evidence>
<dbReference type="InterPro" id="IPR053858">
    <property type="entry name" value="Arb2_dom"/>
</dbReference>
<evidence type="ECO:0000313" key="2">
    <source>
        <dbReference type="EMBL" id="KAL2269086.1"/>
    </source>
</evidence>
<gene>
    <name evidence="2" type="ORF">VTJ83DRAFT_3932</name>
</gene>
<dbReference type="InterPro" id="IPR048263">
    <property type="entry name" value="Arb2"/>
</dbReference>
<dbReference type="GeneID" id="98125009"/>
<sequence>MFTSILSSRTRYFINDVDEIRSIEDPDYYFKYFISKNTRWNERHGFAFHQAIQKVLKSRLADAGFTTVPLPLGLPTTEPHVPILTSANAAIAGRVIVLFGETCQALGRFANRVISGRGGVNRGSVLSFIKSTQQQRCSTIDPAPPGLIIANPGELWWWPEGQRGLTQTDRHRIPMSSAVHARYHVPQVNEIPGNRNVDEHVRSVFESVVLGKGFVKEDAKVDIIVVGDTAEAVEKYLDDDAVLDRFGGRLSSIVIVGGTYSSNDFKTERFRQFVKERGRAYILHDTPLDSIVAGPSGNPAAGGFTSYGCPVYSAGPNARYVETMLIEAQSAILDWTQKVAARGDAYRNEDVEIIGEAEEDDGTWDS</sequence>
<dbReference type="EMBL" id="JAZGUE010000003">
    <property type="protein sequence ID" value="KAL2269086.1"/>
    <property type="molecule type" value="Genomic_DNA"/>
</dbReference>
<dbReference type="PANTHER" id="PTHR21357">
    <property type="entry name" value="FAM172 FAMILY PROTEIN HOMOLOG CG10038"/>
    <property type="match status" value="1"/>
</dbReference>
<evidence type="ECO:0000259" key="1">
    <source>
        <dbReference type="Pfam" id="PF22749"/>
    </source>
</evidence>
<proteinExistence type="predicted"/>